<gene>
    <name evidence="2" type="primary">ORF219104</name>
</gene>
<dbReference type="AlphaFoldDB" id="A0A0B7C050"/>
<accession>A0A0B7C050</accession>
<reference evidence="2" key="1">
    <citation type="submission" date="2014-12" db="EMBL/GenBank/DDBJ databases">
        <title>Insight into the proteome of Arion vulgaris.</title>
        <authorList>
            <person name="Aradska J."/>
            <person name="Bulat T."/>
            <person name="Smidak R."/>
            <person name="Sarate P."/>
            <person name="Gangsoo J."/>
            <person name="Sialana F."/>
            <person name="Bilban M."/>
            <person name="Lubec G."/>
        </authorList>
    </citation>
    <scope>NUCLEOTIDE SEQUENCE</scope>
    <source>
        <tissue evidence="2">Skin</tissue>
    </source>
</reference>
<feature type="region of interest" description="Disordered" evidence="1">
    <location>
        <begin position="114"/>
        <end position="133"/>
    </location>
</feature>
<sequence length="133" mass="14875">STPRYRSNTLPKLCYSSSKRNYTSNKDADNKNDRSNVSNNIDESKEYDEMFTRKKNVKSNGAKDNFLAVRSKHVTPSAISRNPDGNTNKSPQLTRNFQLLKLTDGFDLVLGDSSSEVSHNRGYASSEKCVTSS</sequence>
<feature type="region of interest" description="Disordered" evidence="1">
    <location>
        <begin position="1"/>
        <end position="48"/>
    </location>
</feature>
<feature type="compositionally biased region" description="Polar residues" evidence="1">
    <location>
        <begin position="77"/>
        <end position="93"/>
    </location>
</feature>
<dbReference type="EMBL" id="HACG01051717">
    <property type="protein sequence ID" value="CEK98588.1"/>
    <property type="molecule type" value="Transcribed_RNA"/>
</dbReference>
<feature type="region of interest" description="Disordered" evidence="1">
    <location>
        <begin position="62"/>
        <end position="93"/>
    </location>
</feature>
<evidence type="ECO:0000313" key="2">
    <source>
        <dbReference type="EMBL" id="CEK98588.1"/>
    </source>
</evidence>
<organism evidence="2">
    <name type="scientific">Arion vulgaris</name>
    <dbReference type="NCBI Taxonomy" id="1028688"/>
    <lineage>
        <taxon>Eukaryota</taxon>
        <taxon>Metazoa</taxon>
        <taxon>Spiralia</taxon>
        <taxon>Lophotrochozoa</taxon>
        <taxon>Mollusca</taxon>
        <taxon>Gastropoda</taxon>
        <taxon>Heterobranchia</taxon>
        <taxon>Euthyneura</taxon>
        <taxon>Panpulmonata</taxon>
        <taxon>Eupulmonata</taxon>
        <taxon>Stylommatophora</taxon>
        <taxon>Helicina</taxon>
        <taxon>Arionoidea</taxon>
        <taxon>Arionidae</taxon>
        <taxon>Arion</taxon>
    </lineage>
</organism>
<evidence type="ECO:0000256" key="1">
    <source>
        <dbReference type="SAM" id="MobiDB-lite"/>
    </source>
</evidence>
<name>A0A0B7C050_9EUPU</name>
<feature type="compositionally biased region" description="Polar residues" evidence="1">
    <location>
        <begin position="1"/>
        <end position="25"/>
    </location>
</feature>
<protein>
    <submittedName>
        <fullName evidence="2">Uncharacterized protein</fullName>
    </submittedName>
</protein>
<feature type="non-terminal residue" evidence="2">
    <location>
        <position position="1"/>
    </location>
</feature>
<feature type="non-terminal residue" evidence="2">
    <location>
        <position position="133"/>
    </location>
</feature>
<proteinExistence type="predicted"/>